<accession>A0A9P6FRN0</accession>
<gene>
    <name evidence="9" type="primary">SRC1_1</name>
    <name evidence="9" type="ORF">BGW38_002952</name>
</gene>
<keyword evidence="2" id="KW-0597">Phosphoprotein</keyword>
<dbReference type="InterPro" id="IPR041885">
    <property type="entry name" value="MAN1_winged_helix_dom"/>
</dbReference>
<feature type="compositionally biased region" description="Basic and acidic residues" evidence="7">
    <location>
        <begin position="124"/>
        <end position="133"/>
    </location>
</feature>
<dbReference type="EMBL" id="JAABOA010002080">
    <property type="protein sequence ID" value="KAF9580417.1"/>
    <property type="molecule type" value="Genomic_DNA"/>
</dbReference>
<evidence type="ECO:0000313" key="10">
    <source>
        <dbReference type="Proteomes" id="UP000780801"/>
    </source>
</evidence>
<feature type="domain" description="Man1/Src1-like C-terminal" evidence="8">
    <location>
        <begin position="316"/>
        <end position="461"/>
    </location>
</feature>
<dbReference type="GO" id="GO:0003682">
    <property type="term" value="F:chromatin binding"/>
    <property type="evidence" value="ECO:0007669"/>
    <property type="project" value="InterPro"/>
</dbReference>
<dbReference type="GO" id="GO:0005783">
    <property type="term" value="C:endoplasmic reticulum"/>
    <property type="evidence" value="ECO:0007669"/>
    <property type="project" value="TreeGrafter"/>
</dbReference>
<evidence type="ECO:0000313" key="9">
    <source>
        <dbReference type="EMBL" id="KAF9580417.1"/>
    </source>
</evidence>
<feature type="region of interest" description="Disordered" evidence="7">
    <location>
        <begin position="68"/>
        <end position="266"/>
    </location>
</feature>
<feature type="compositionally biased region" description="Low complexity" evidence="7">
    <location>
        <begin position="135"/>
        <end position="154"/>
    </location>
</feature>
<reference evidence="9" key="1">
    <citation type="journal article" date="2020" name="Fungal Divers.">
        <title>Resolving the Mortierellaceae phylogeny through synthesis of multi-gene phylogenetics and phylogenomics.</title>
        <authorList>
            <person name="Vandepol N."/>
            <person name="Liber J."/>
            <person name="Desiro A."/>
            <person name="Na H."/>
            <person name="Kennedy M."/>
            <person name="Barry K."/>
            <person name="Grigoriev I.V."/>
            <person name="Miller A.N."/>
            <person name="O'Donnell K."/>
            <person name="Stajich J.E."/>
            <person name="Bonito G."/>
        </authorList>
    </citation>
    <scope>NUCLEOTIDE SEQUENCE</scope>
    <source>
        <strain evidence="9">KOD1015</strain>
    </source>
</reference>
<comment type="caution">
    <text evidence="9">The sequence shown here is derived from an EMBL/GenBank/DDBJ whole genome shotgun (WGS) entry which is preliminary data.</text>
</comment>
<evidence type="ECO:0000256" key="5">
    <source>
        <dbReference type="ARBA" id="ARBA00023136"/>
    </source>
</evidence>
<name>A0A9P6FRN0_9FUNG</name>
<dbReference type="GO" id="GO:0005637">
    <property type="term" value="C:nuclear inner membrane"/>
    <property type="evidence" value="ECO:0007669"/>
    <property type="project" value="UniProtKB-SubCell"/>
</dbReference>
<keyword evidence="10" id="KW-1185">Reference proteome</keyword>
<comment type="subcellular location">
    <subcellularLocation>
        <location evidence="1">Nucleus inner membrane</location>
    </subcellularLocation>
</comment>
<proteinExistence type="predicted"/>
<keyword evidence="3" id="KW-0812">Transmembrane</keyword>
<dbReference type="PANTHER" id="PTHR47808">
    <property type="entry name" value="INNER NUCLEAR MEMBRANE PROTEIN HEH2-RELATED"/>
    <property type="match status" value="1"/>
</dbReference>
<evidence type="ECO:0000256" key="6">
    <source>
        <dbReference type="ARBA" id="ARBA00023242"/>
    </source>
</evidence>
<feature type="compositionally biased region" description="Basic and acidic residues" evidence="7">
    <location>
        <begin position="89"/>
        <end position="106"/>
    </location>
</feature>
<feature type="compositionally biased region" description="Low complexity" evidence="7">
    <location>
        <begin position="227"/>
        <end position="237"/>
    </location>
</feature>
<dbReference type="AlphaFoldDB" id="A0A9P6FRN0"/>
<feature type="domain" description="Man1/Src1-like C-terminal" evidence="8">
    <location>
        <begin position="466"/>
        <end position="563"/>
    </location>
</feature>
<feature type="compositionally biased region" description="Polar residues" evidence="7">
    <location>
        <begin position="203"/>
        <end position="214"/>
    </location>
</feature>
<dbReference type="InterPro" id="IPR044780">
    <property type="entry name" value="Heh2/Src1"/>
</dbReference>
<dbReference type="GO" id="GO:0034399">
    <property type="term" value="C:nuclear periphery"/>
    <property type="evidence" value="ECO:0007669"/>
    <property type="project" value="TreeGrafter"/>
</dbReference>
<keyword evidence="6" id="KW-0539">Nucleus</keyword>
<dbReference type="Gene3D" id="1.10.10.1180">
    <property type="entry name" value="MAN1, winged-helix domain"/>
    <property type="match status" value="1"/>
</dbReference>
<dbReference type="GO" id="GO:0071763">
    <property type="term" value="P:nuclear membrane organization"/>
    <property type="evidence" value="ECO:0007669"/>
    <property type="project" value="TreeGrafter"/>
</dbReference>
<evidence type="ECO:0000259" key="8">
    <source>
        <dbReference type="Pfam" id="PF09402"/>
    </source>
</evidence>
<keyword evidence="4" id="KW-1133">Transmembrane helix</keyword>
<evidence type="ECO:0000256" key="4">
    <source>
        <dbReference type="ARBA" id="ARBA00022989"/>
    </source>
</evidence>
<dbReference type="OrthoDB" id="2503928at2759"/>
<protein>
    <submittedName>
        <fullName evidence="9">Inner nuclear membrane protein enriched at telomere/subtelomere region</fullName>
    </submittedName>
</protein>
<sequence length="632" mass="70669">MPPLEMPTYLQPGFDPKSIKMDSIRDILIDNGIKPPTGLVKKSQLVEMFEKEIRPRIPKLREEFLKIQPSEEGIIKVPSSGRASSSSAKARDAGSKVVAKPHETKAQPKAPATKAGVSRTTTPKKADLSEKKQKASPTISSAPAPSEENPPTTTRRSNSKDSSTTRGRKSYRSTLQSDEDNEEPRTTVRRRKPSSDKKKSRSNNFSDENPFQSGSESEKKRSKSRNSSRSSSTSSSTHRSHRKSRDGSTGRSRRTTDHGFSASPTAVPYQPLFSSYMQAPPPQYTPVFDRDGQNEFQHQSPLLFTTKGRTMAESSHSRERGALSWLYPSCIPCPELAACVDPHTTPTCPSEYILRPHSFSFNNILPLSPKCVLDRAKEYQSFRVADVSEKILRMKAGDEECKVQLQPISEAELVARQRISVDELRKTLLSKKEPTVSNEEFERYWGLALKELHRRSASIVVEEGTGKLKARRKERRTVNGLVENTLSKLATQSHYHYVDPVIFPEPFLPHIHLRDALLTGVHTPARRNELWEKVKAIVEKNSNVRVGTQEYKGEVHRVWEWIGAAGVLGTTTTAGGMDGQSRFPGMVPRGKPQLGPQGSFFGITRQDSEYLNPVSSLYPSLSQQYDDSNLDK</sequence>
<dbReference type="Pfam" id="PF09402">
    <property type="entry name" value="MSC"/>
    <property type="match status" value="2"/>
</dbReference>
<dbReference type="Proteomes" id="UP000780801">
    <property type="component" value="Unassembled WGS sequence"/>
</dbReference>
<dbReference type="InterPro" id="IPR018996">
    <property type="entry name" value="Man1/Src1-like_C"/>
</dbReference>
<dbReference type="PANTHER" id="PTHR47808:SF2">
    <property type="entry name" value="LEM DOMAIN-CONTAINING PROTEIN 2"/>
    <property type="match status" value="1"/>
</dbReference>
<evidence type="ECO:0000256" key="7">
    <source>
        <dbReference type="SAM" id="MobiDB-lite"/>
    </source>
</evidence>
<organism evidence="9 10">
    <name type="scientific">Lunasporangiospora selenospora</name>
    <dbReference type="NCBI Taxonomy" id="979761"/>
    <lineage>
        <taxon>Eukaryota</taxon>
        <taxon>Fungi</taxon>
        <taxon>Fungi incertae sedis</taxon>
        <taxon>Mucoromycota</taxon>
        <taxon>Mortierellomycotina</taxon>
        <taxon>Mortierellomycetes</taxon>
        <taxon>Mortierellales</taxon>
        <taxon>Mortierellaceae</taxon>
        <taxon>Lunasporangiospora</taxon>
    </lineage>
</organism>
<feature type="compositionally biased region" description="Low complexity" evidence="7">
    <location>
        <begin position="79"/>
        <end position="88"/>
    </location>
</feature>
<evidence type="ECO:0000256" key="1">
    <source>
        <dbReference type="ARBA" id="ARBA00004540"/>
    </source>
</evidence>
<keyword evidence="5" id="KW-0472">Membrane</keyword>
<evidence type="ECO:0000256" key="2">
    <source>
        <dbReference type="ARBA" id="ARBA00022553"/>
    </source>
</evidence>
<evidence type="ECO:0000256" key="3">
    <source>
        <dbReference type="ARBA" id="ARBA00022692"/>
    </source>
</evidence>